<dbReference type="InterPro" id="IPR002126">
    <property type="entry name" value="Cadherin-like_dom"/>
</dbReference>
<feature type="signal peptide" evidence="16">
    <location>
        <begin position="1"/>
        <end position="26"/>
    </location>
</feature>
<evidence type="ECO:0000256" key="4">
    <source>
        <dbReference type="ARBA" id="ARBA00022723"/>
    </source>
</evidence>
<keyword evidence="7 13" id="KW-0130">Cell adhesion</keyword>
<dbReference type="GO" id="GO:0045296">
    <property type="term" value="F:cadherin binding"/>
    <property type="evidence" value="ECO:0007669"/>
    <property type="project" value="TreeGrafter"/>
</dbReference>
<dbReference type="HOGENOM" id="CLU_301160_0_0_1"/>
<dbReference type="InParanoid" id="K1QYV9"/>
<keyword evidence="16" id="KW-0732">Signal</keyword>
<dbReference type="FunFam" id="4.10.900.10:FF:000001">
    <property type="entry name" value="Cadherin 2"/>
    <property type="match status" value="1"/>
</dbReference>
<accession>K1QYV9</accession>
<dbReference type="Gene3D" id="2.10.25.10">
    <property type="entry name" value="Laminin"/>
    <property type="match status" value="1"/>
</dbReference>
<feature type="disulfide bond" evidence="12">
    <location>
        <begin position="834"/>
        <end position="843"/>
    </location>
</feature>
<feature type="compositionally biased region" description="Low complexity" evidence="15">
    <location>
        <begin position="951"/>
        <end position="963"/>
    </location>
</feature>
<dbReference type="PANTHER" id="PTHR24027">
    <property type="entry name" value="CADHERIN-23"/>
    <property type="match status" value="1"/>
</dbReference>
<dbReference type="InterPro" id="IPR000233">
    <property type="entry name" value="Cadherin_Y-type_LIR"/>
</dbReference>
<dbReference type="GO" id="GO:0005509">
    <property type="term" value="F:calcium ion binding"/>
    <property type="evidence" value="ECO:0007669"/>
    <property type="project" value="UniProtKB-UniRule"/>
</dbReference>
<keyword evidence="5" id="KW-0677">Repeat</keyword>
<feature type="compositionally biased region" description="Polar residues" evidence="15">
    <location>
        <begin position="220"/>
        <end position="237"/>
    </location>
</feature>
<evidence type="ECO:0000256" key="1">
    <source>
        <dbReference type="ARBA" id="ARBA00004251"/>
    </source>
</evidence>
<dbReference type="GO" id="GO:0034332">
    <property type="term" value="P:adherens junction organization"/>
    <property type="evidence" value="ECO:0007669"/>
    <property type="project" value="TreeGrafter"/>
</dbReference>
<dbReference type="InterPro" id="IPR039808">
    <property type="entry name" value="Cadherin"/>
</dbReference>
<dbReference type="PROSITE" id="PS00022">
    <property type="entry name" value="EGF_1"/>
    <property type="match status" value="1"/>
</dbReference>
<evidence type="ECO:0000256" key="7">
    <source>
        <dbReference type="ARBA" id="ARBA00022889"/>
    </source>
</evidence>
<evidence type="ECO:0000256" key="15">
    <source>
        <dbReference type="SAM" id="MobiDB-lite"/>
    </source>
</evidence>
<sequence>MAESVRFSKTASVVSFVILLFHVVTSSTNTPVIVPADAGVGYSILKLDCDNSDLQLRTKDVFGDFYENFVMTESGDLVLRRPVSPLGGQSYQLTVLSHRNCYDNVPKKRTFDIRIRSTSEVFPQRLYTGYTGTTDILGSLVTHLSNIQVRPEPQQEFVLQGFYSDYFTILPSDFNDQIRVVLNKEFPTDFPKRAFYFTLLSKVGDEVRGHTGIEILRVENPNQKQTQSRSVSNNNPGSPRLTATFDQDLSNSASSHALRLRRQASATTSQQTVEVYEDSKGGAELFSVERSQVAGDNIRFEIRSSEPEDVFSIDVDTGKVSLKSNAKLDYDYGGVQQYVITVDVKRQDDGTVLHVVQITANILDRNDEPPRFITKPVPYLAVVASNAQAGVSVFRIEAEDVDGGPGAVKYYKENVGSSPYFEVDRDTGEIRTTEAITSGLDYVIKVYALDSKATVQQKTGPVDINIRRGQRPPQFYSSSYVASVEESNQADQTFQAFDVDGNPVAIEAKNFQSGGATRYSVYESLTAISTRFAVEEGKVKTLRTLDYESDQRTFDLTVRAEDTLSGFSSDVKLTVHLLDRNEFTPLFSKSTFTVTVDEDIPIGTSVIEVSASDKDGSTVLSYTVTDPTFSITTTGNGQKGVIKTNGTLDYDRKFPHYYEFKVIASDNGATPRTAEARVIVTTNNVNDQAPQFDDNKVATLMGNAEPGTTVIIVRAVDEDGDAVTYSFDACLTDIRMDMKWFPMTAAENSQNADIKLVDQAETRDSCYRDDCAGIICANGRICVPLWGMHKCPPHHSEVGQSCVFIDYCQTSPCHHQATCVSDINNKDFGYTCRCPTDMEGRLCNVYKQPKVDTNGPDNAMIIGVVIGVVLLLGEDDHEGYDINRLRKPADMTRMDKPIMAAHSRPLKSGQPGGTIGDFITDRLDDANLDPDAPPHDTLRDFQYEGEGSDAGSLSSLNTTSSGGDQDYDFLNEWGPKFSKLADMYNNYEDDSDQ</sequence>
<feature type="chain" id="PRO_5043836838" evidence="16">
    <location>
        <begin position="27"/>
        <end position="993"/>
    </location>
</feature>
<evidence type="ECO:0000256" key="14">
    <source>
        <dbReference type="RuleBase" id="RU004357"/>
    </source>
</evidence>
<dbReference type="SMART" id="SM00181">
    <property type="entry name" value="EGF"/>
    <property type="match status" value="2"/>
</dbReference>
<dbReference type="GO" id="GO:0016339">
    <property type="term" value="P:calcium-dependent cell-cell adhesion via plasma membrane cell adhesion molecules"/>
    <property type="evidence" value="ECO:0007669"/>
    <property type="project" value="TreeGrafter"/>
</dbReference>
<evidence type="ECO:0000256" key="11">
    <source>
        <dbReference type="PROSITE-ProRule" id="PRU00043"/>
    </source>
</evidence>
<evidence type="ECO:0000256" key="16">
    <source>
        <dbReference type="SAM" id="SignalP"/>
    </source>
</evidence>
<organism evidence="17">
    <name type="scientific">Magallana gigas</name>
    <name type="common">Pacific oyster</name>
    <name type="synonym">Crassostrea gigas</name>
    <dbReference type="NCBI Taxonomy" id="29159"/>
    <lineage>
        <taxon>Eukaryota</taxon>
        <taxon>Metazoa</taxon>
        <taxon>Spiralia</taxon>
        <taxon>Lophotrochozoa</taxon>
        <taxon>Mollusca</taxon>
        <taxon>Bivalvia</taxon>
        <taxon>Autobranchia</taxon>
        <taxon>Pteriomorphia</taxon>
        <taxon>Ostreida</taxon>
        <taxon>Ostreoidea</taxon>
        <taxon>Ostreidae</taxon>
        <taxon>Magallana</taxon>
    </lineage>
</organism>
<dbReference type="InterPro" id="IPR015919">
    <property type="entry name" value="Cadherin-like_sf"/>
</dbReference>
<dbReference type="GO" id="GO:0016342">
    <property type="term" value="C:catenin complex"/>
    <property type="evidence" value="ECO:0007669"/>
    <property type="project" value="TreeGrafter"/>
</dbReference>
<dbReference type="AlphaFoldDB" id="K1QYV9"/>
<keyword evidence="12" id="KW-1015">Disulfide bond</keyword>
<dbReference type="GO" id="GO:0000902">
    <property type="term" value="P:cell morphogenesis"/>
    <property type="evidence" value="ECO:0007669"/>
    <property type="project" value="TreeGrafter"/>
</dbReference>
<comment type="caution">
    <text evidence="12">Lacks conserved residue(s) required for the propagation of feature annotation.</text>
</comment>
<dbReference type="Gene3D" id="4.10.900.10">
    <property type="entry name" value="TCF3-CBD (Catenin binding domain)"/>
    <property type="match status" value="1"/>
</dbReference>
<dbReference type="GO" id="GO:0007043">
    <property type="term" value="P:cell-cell junction assembly"/>
    <property type="evidence" value="ECO:0007669"/>
    <property type="project" value="TreeGrafter"/>
</dbReference>
<evidence type="ECO:0000256" key="6">
    <source>
        <dbReference type="ARBA" id="ARBA00022837"/>
    </source>
</evidence>
<keyword evidence="12" id="KW-0245">EGF-like domain</keyword>
<dbReference type="InterPro" id="IPR000742">
    <property type="entry name" value="EGF"/>
</dbReference>
<dbReference type="GO" id="GO:0016477">
    <property type="term" value="P:cell migration"/>
    <property type="evidence" value="ECO:0007669"/>
    <property type="project" value="TreeGrafter"/>
</dbReference>
<dbReference type="GO" id="GO:0007156">
    <property type="term" value="P:homophilic cell adhesion via plasma membrane adhesion molecules"/>
    <property type="evidence" value="ECO:0007669"/>
    <property type="project" value="InterPro"/>
</dbReference>
<dbReference type="PROSITE" id="PS50026">
    <property type="entry name" value="EGF_3"/>
    <property type="match status" value="1"/>
</dbReference>
<dbReference type="GO" id="GO:0005912">
    <property type="term" value="C:adherens junction"/>
    <property type="evidence" value="ECO:0007669"/>
    <property type="project" value="TreeGrafter"/>
</dbReference>
<gene>
    <name evidence="17" type="ORF">CGI_10008293</name>
</gene>
<evidence type="ECO:0000256" key="8">
    <source>
        <dbReference type="ARBA" id="ARBA00022989"/>
    </source>
</evidence>
<dbReference type="PANTHER" id="PTHR24027:SF438">
    <property type="entry name" value="CADHERIN 23"/>
    <property type="match status" value="1"/>
</dbReference>
<dbReference type="PROSITE" id="PS50268">
    <property type="entry name" value="CADHERIN_2"/>
    <property type="match status" value="4"/>
</dbReference>
<evidence type="ECO:0000256" key="12">
    <source>
        <dbReference type="PROSITE-ProRule" id="PRU00076"/>
    </source>
</evidence>
<keyword evidence="6 11" id="KW-0106">Calcium</keyword>
<keyword evidence="3 13" id="KW-0812">Transmembrane</keyword>
<protein>
    <submittedName>
        <fullName evidence="17">Neural-cadherin</fullName>
    </submittedName>
</protein>
<comment type="function">
    <text evidence="14">Cadherins are calcium-dependent cell adhesion proteins.</text>
</comment>
<evidence type="ECO:0000256" key="10">
    <source>
        <dbReference type="ARBA" id="ARBA00023180"/>
    </source>
</evidence>
<dbReference type="SUPFAM" id="SSF57196">
    <property type="entry name" value="EGF/Laminin"/>
    <property type="match status" value="1"/>
</dbReference>
<dbReference type="SUPFAM" id="SSF49313">
    <property type="entry name" value="Cadherin-like"/>
    <property type="match status" value="4"/>
</dbReference>
<evidence type="ECO:0000256" key="3">
    <source>
        <dbReference type="ARBA" id="ARBA00022692"/>
    </source>
</evidence>
<reference evidence="17" key="1">
    <citation type="journal article" date="2012" name="Nature">
        <title>The oyster genome reveals stress adaptation and complexity of shell formation.</title>
        <authorList>
            <person name="Zhang G."/>
            <person name="Fang X."/>
            <person name="Guo X."/>
            <person name="Li L."/>
            <person name="Luo R."/>
            <person name="Xu F."/>
            <person name="Yang P."/>
            <person name="Zhang L."/>
            <person name="Wang X."/>
            <person name="Qi H."/>
            <person name="Xiong Z."/>
            <person name="Que H."/>
            <person name="Xie Y."/>
            <person name="Holland P.W."/>
            <person name="Paps J."/>
            <person name="Zhu Y."/>
            <person name="Wu F."/>
            <person name="Chen Y."/>
            <person name="Wang J."/>
            <person name="Peng C."/>
            <person name="Meng J."/>
            <person name="Yang L."/>
            <person name="Liu J."/>
            <person name="Wen B."/>
            <person name="Zhang N."/>
            <person name="Huang Z."/>
            <person name="Zhu Q."/>
            <person name="Feng Y."/>
            <person name="Mount A."/>
            <person name="Hedgecock D."/>
            <person name="Xu Z."/>
            <person name="Liu Y."/>
            <person name="Domazet-Loso T."/>
            <person name="Du Y."/>
            <person name="Sun X."/>
            <person name="Zhang S."/>
            <person name="Liu B."/>
            <person name="Cheng P."/>
            <person name="Jiang X."/>
            <person name="Li J."/>
            <person name="Fan D."/>
            <person name="Wang W."/>
            <person name="Fu W."/>
            <person name="Wang T."/>
            <person name="Wang B."/>
            <person name="Zhang J."/>
            <person name="Peng Z."/>
            <person name="Li Y."/>
            <person name="Li N."/>
            <person name="Wang J."/>
            <person name="Chen M."/>
            <person name="He Y."/>
            <person name="Tan F."/>
            <person name="Song X."/>
            <person name="Zheng Q."/>
            <person name="Huang R."/>
            <person name="Yang H."/>
            <person name="Du X."/>
            <person name="Chen L."/>
            <person name="Yang M."/>
            <person name="Gaffney P.M."/>
            <person name="Wang S."/>
            <person name="Luo L."/>
            <person name="She Z."/>
            <person name="Ming Y."/>
            <person name="Huang W."/>
            <person name="Zhang S."/>
            <person name="Huang B."/>
            <person name="Zhang Y."/>
            <person name="Qu T."/>
            <person name="Ni P."/>
            <person name="Miao G."/>
            <person name="Wang J."/>
            <person name="Wang Q."/>
            <person name="Steinberg C.E."/>
            <person name="Wang H."/>
            <person name="Li N."/>
            <person name="Qian L."/>
            <person name="Zhang G."/>
            <person name="Li Y."/>
            <person name="Yang H."/>
            <person name="Liu X."/>
            <person name="Wang J."/>
            <person name="Yin Y."/>
            <person name="Wang J."/>
        </authorList>
    </citation>
    <scope>NUCLEOTIDE SEQUENCE [LARGE SCALE GENOMIC DNA]</scope>
    <source>
        <strain evidence="17">05x7-T-G4-1.051#20</strain>
    </source>
</reference>
<keyword evidence="4" id="KW-0479">Metal-binding</keyword>
<comment type="subcellular location">
    <subcellularLocation>
        <location evidence="1 13">Cell membrane</location>
        <topology evidence="1 13">Single-pass type I membrane protein</topology>
    </subcellularLocation>
</comment>
<dbReference type="CDD" id="cd11304">
    <property type="entry name" value="Cadherin_repeat"/>
    <property type="match status" value="4"/>
</dbReference>
<evidence type="ECO:0000256" key="9">
    <source>
        <dbReference type="ARBA" id="ARBA00023136"/>
    </source>
</evidence>
<evidence type="ECO:0000256" key="5">
    <source>
        <dbReference type="ARBA" id="ARBA00022737"/>
    </source>
</evidence>
<feature type="region of interest" description="Disordered" evidence="15">
    <location>
        <begin position="220"/>
        <end position="245"/>
    </location>
</feature>
<keyword evidence="9" id="KW-0472">Membrane</keyword>
<dbReference type="Gene3D" id="2.60.40.60">
    <property type="entry name" value="Cadherins"/>
    <property type="match status" value="5"/>
</dbReference>
<keyword evidence="2" id="KW-1003">Cell membrane</keyword>
<proteinExistence type="predicted"/>
<dbReference type="Pfam" id="PF00028">
    <property type="entry name" value="Cadherin"/>
    <property type="match status" value="2"/>
</dbReference>
<dbReference type="GO" id="GO:0044331">
    <property type="term" value="P:cell-cell adhesion mediated by cadherin"/>
    <property type="evidence" value="ECO:0007669"/>
    <property type="project" value="TreeGrafter"/>
</dbReference>
<evidence type="ECO:0000313" key="17">
    <source>
        <dbReference type="EMBL" id="EKC34005.1"/>
    </source>
</evidence>
<evidence type="ECO:0000256" key="2">
    <source>
        <dbReference type="ARBA" id="ARBA00022475"/>
    </source>
</evidence>
<evidence type="ECO:0000256" key="13">
    <source>
        <dbReference type="RuleBase" id="RU003318"/>
    </source>
</evidence>
<dbReference type="SMART" id="SM00112">
    <property type="entry name" value="CA"/>
    <property type="match status" value="4"/>
</dbReference>
<dbReference type="EMBL" id="JH817680">
    <property type="protein sequence ID" value="EKC34005.1"/>
    <property type="molecule type" value="Genomic_DNA"/>
</dbReference>
<feature type="region of interest" description="Disordered" evidence="15">
    <location>
        <begin position="903"/>
        <end position="967"/>
    </location>
</feature>
<dbReference type="Pfam" id="PF01049">
    <property type="entry name" value="CADH_Y-type_LIR"/>
    <property type="match status" value="1"/>
</dbReference>
<keyword evidence="10" id="KW-0325">Glycoprotein</keyword>
<feature type="compositionally biased region" description="Basic and acidic residues" evidence="15">
    <location>
        <begin position="932"/>
        <end position="942"/>
    </location>
</feature>
<dbReference type="InterPro" id="IPR027397">
    <property type="entry name" value="Catenin-bd_sf"/>
</dbReference>
<dbReference type="GO" id="GO:0008013">
    <property type="term" value="F:beta-catenin binding"/>
    <property type="evidence" value="ECO:0007669"/>
    <property type="project" value="TreeGrafter"/>
</dbReference>
<dbReference type="CDD" id="cd00054">
    <property type="entry name" value="EGF_CA"/>
    <property type="match status" value="1"/>
</dbReference>
<dbReference type="PRINTS" id="PR00205">
    <property type="entry name" value="CADHERIN"/>
</dbReference>
<keyword evidence="8" id="KW-1133">Transmembrane helix</keyword>
<name>K1QYV9_MAGGI</name>